<organism evidence="2 3">
    <name type="scientific">Ophiocordyceps polyrhachis-furcata BCC 54312</name>
    <dbReference type="NCBI Taxonomy" id="1330021"/>
    <lineage>
        <taxon>Eukaryota</taxon>
        <taxon>Fungi</taxon>
        <taxon>Dikarya</taxon>
        <taxon>Ascomycota</taxon>
        <taxon>Pezizomycotina</taxon>
        <taxon>Sordariomycetes</taxon>
        <taxon>Hypocreomycetidae</taxon>
        <taxon>Hypocreales</taxon>
        <taxon>Ophiocordycipitaceae</taxon>
        <taxon>Ophiocordyceps</taxon>
    </lineage>
</organism>
<name>A0A367LEJ2_9HYPO</name>
<feature type="non-terminal residue" evidence="2">
    <location>
        <position position="1"/>
    </location>
</feature>
<proteinExistence type="predicted"/>
<keyword evidence="3" id="KW-1185">Reference proteome</keyword>
<gene>
    <name evidence="2" type="ORF">L249_0624</name>
</gene>
<evidence type="ECO:0000313" key="2">
    <source>
        <dbReference type="EMBL" id="RCI12844.1"/>
    </source>
</evidence>
<accession>A0A367LEJ2</accession>
<reference evidence="2 3" key="1">
    <citation type="journal article" date="2015" name="BMC Genomics">
        <title>Insights from the genome of Ophiocordyceps polyrhachis-furcata to pathogenicity and host specificity in insect fungi.</title>
        <authorList>
            <person name="Wichadakul D."/>
            <person name="Kobmoo N."/>
            <person name="Ingsriswang S."/>
            <person name="Tangphatsornruang S."/>
            <person name="Chantasingh D."/>
            <person name="Luangsa-ard J.J."/>
            <person name="Eurwilaichitr L."/>
        </authorList>
    </citation>
    <scope>NUCLEOTIDE SEQUENCE [LARGE SCALE GENOMIC DNA]</scope>
    <source>
        <strain evidence="2 3">BCC 54312</strain>
    </source>
</reference>
<sequence length="51" mass="5233">HDSAYESRAESGMHTVREGPVAPAGPCGGAGAGRDGCARMMTCRLWDGIPS</sequence>
<evidence type="ECO:0000313" key="3">
    <source>
        <dbReference type="Proteomes" id="UP000253664"/>
    </source>
</evidence>
<dbReference type="EMBL" id="LKCN02000007">
    <property type="protein sequence ID" value="RCI12844.1"/>
    <property type="molecule type" value="Genomic_DNA"/>
</dbReference>
<dbReference type="AlphaFoldDB" id="A0A367LEJ2"/>
<feature type="compositionally biased region" description="Basic and acidic residues" evidence="1">
    <location>
        <begin position="1"/>
        <end position="17"/>
    </location>
</feature>
<dbReference type="Proteomes" id="UP000253664">
    <property type="component" value="Unassembled WGS sequence"/>
</dbReference>
<evidence type="ECO:0000256" key="1">
    <source>
        <dbReference type="SAM" id="MobiDB-lite"/>
    </source>
</evidence>
<comment type="caution">
    <text evidence="2">The sequence shown here is derived from an EMBL/GenBank/DDBJ whole genome shotgun (WGS) entry which is preliminary data.</text>
</comment>
<feature type="region of interest" description="Disordered" evidence="1">
    <location>
        <begin position="1"/>
        <end position="29"/>
    </location>
</feature>
<protein>
    <submittedName>
        <fullName evidence="2">Uncharacterized protein</fullName>
    </submittedName>
</protein>